<evidence type="ECO:0000313" key="13">
    <source>
        <dbReference type="Ensembl" id="ENSMICP00000011669.2"/>
    </source>
</evidence>
<keyword evidence="3" id="KW-1003">Cell membrane</keyword>
<keyword evidence="6" id="KW-0472">Membrane</keyword>
<feature type="domain" description="SH3" evidence="11">
    <location>
        <begin position="345"/>
        <end position="404"/>
    </location>
</feature>
<dbReference type="Pfam" id="PF00787">
    <property type="entry name" value="PX"/>
    <property type="match status" value="1"/>
</dbReference>
<dbReference type="CDD" id="cd12024">
    <property type="entry name" value="SH3_NoxO1_2"/>
    <property type="match status" value="1"/>
</dbReference>
<organism evidence="13 14">
    <name type="scientific">Microcebus murinus</name>
    <name type="common">Gray mouse lemur</name>
    <name type="synonym">Lemur murinus</name>
    <dbReference type="NCBI Taxonomy" id="30608"/>
    <lineage>
        <taxon>Eukaryota</taxon>
        <taxon>Metazoa</taxon>
        <taxon>Chordata</taxon>
        <taxon>Craniata</taxon>
        <taxon>Vertebrata</taxon>
        <taxon>Euteleostomi</taxon>
        <taxon>Mammalia</taxon>
        <taxon>Eutheria</taxon>
        <taxon>Euarchontoglires</taxon>
        <taxon>Primates</taxon>
        <taxon>Strepsirrhini</taxon>
        <taxon>Lemuriformes</taxon>
        <taxon>Cheirogaleidae</taxon>
        <taxon>Microcebus</taxon>
    </lineage>
</organism>
<reference evidence="13" key="1">
    <citation type="submission" date="2016-12" db="EMBL/GenBank/DDBJ databases">
        <title>Mouse lemur reference genome and diversity panel.</title>
        <authorList>
            <person name="Harris R."/>
            <person name="Larsen P."/>
            <person name="Liu Y."/>
            <person name="Hughes D.S."/>
            <person name="Murali S."/>
            <person name="Raveendran M."/>
            <person name="Korchina V."/>
            <person name="Wang M."/>
            <person name="Jhangiani S."/>
            <person name="Bandaranaike D."/>
            <person name="Bellair M."/>
            <person name="Blankenburg K."/>
            <person name="Chao H."/>
            <person name="Dahdouli M."/>
            <person name="Dinh H."/>
            <person name="Doddapaneni H."/>
            <person name="English A."/>
            <person name="Firestine M."/>
            <person name="Gnanaolivu R."/>
            <person name="Gross S."/>
            <person name="Hernandez B."/>
            <person name="Javaid M."/>
            <person name="Jayaseelan J."/>
            <person name="Jones J."/>
            <person name="Khan Z."/>
            <person name="Kovar C."/>
            <person name="Kurapati P."/>
            <person name="Le B."/>
            <person name="Lee S."/>
            <person name="Li M."/>
            <person name="Mathew T."/>
            <person name="Narasimhan A."/>
            <person name="Ngo D."/>
            <person name="Nguyen L."/>
            <person name="Okwuonu G."/>
            <person name="Ongeri F."/>
            <person name="Osuji N."/>
            <person name="Pu L.-L."/>
            <person name="Puazo M."/>
            <person name="Quiroz J."/>
            <person name="Raj R."/>
            <person name="Rajbhandari K."/>
            <person name="Reid J.G."/>
            <person name="Santibanez J."/>
            <person name="Sexton D."/>
            <person name="Skinner E."/>
            <person name="Vee V."/>
            <person name="Weissenberger G."/>
            <person name="Wu Y."/>
            <person name="Xin Y."/>
            <person name="Han Y."/>
            <person name="Campbell C."/>
            <person name="Brown A."/>
            <person name="Sullivan B."/>
            <person name="Shelton J."/>
            <person name="Brown S."/>
            <person name="Dudchenko O."/>
            <person name="Machol I."/>
            <person name="Durand N."/>
            <person name="Shamim M."/>
            <person name="Lieberman A."/>
            <person name="Muzny D.M."/>
            <person name="Richards S."/>
            <person name="Yoder A."/>
            <person name="Worley K.C."/>
            <person name="Rogers J."/>
            <person name="Gibbs R.A."/>
        </authorList>
    </citation>
    <scope>NUCLEOTIDE SEQUENCE [LARGE SCALE GENOMIC DNA]</scope>
</reference>
<dbReference type="Gene3D" id="3.30.1520.10">
    <property type="entry name" value="Phox-like domain"/>
    <property type="match status" value="1"/>
</dbReference>
<feature type="region of interest" description="Disordered" evidence="10">
    <location>
        <begin position="415"/>
        <end position="442"/>
    </location>
</feature>
<keyword evidence="4" id="KW-0677">Repeat</keyword>
<keyword evidence="5" id="KW-0446">Lipid-binding</keyword>
<evidence type="ECO:0000259" key="11">
    <source>
        <dbReference type="PROSITE" id="PS50002"/>
    </source>
</evidence>
<dbReference type="GO" id="GO:0035091">
    <property type="term" value="F:phosphatidylinositol binding"/>
    <property type="evidence" value="ECO:0007669"/>
    <property type="project" value="InterPro"/>
</dbReference>
<dbReference type="SUPFAM" id="SSF50044">
    <property type="entry name" value="SH3-domain"/>
    <property type="match status" value="2"/>
</dbReference>
<dbReference type="PANTHER" id="PTHR15706">
    <property type="entry name" value="SH3 MULTIPLE DOMAIN"/>
    <property type="match status" value="1"/>
</dbReference>
<dbReference type="FunFam" id="2.30.30.40:FF:000219">
    <property type="entry name" value="NADPH oxidase organizer 1"/>
    <property type="match status" value="1"/>
</dbReference>
<dbReference type="Proteomes" id="UP000694394">
    <property type="component" value="Chromosome 17"/>
</dbReference>
<dbReference type="PANTHER" id="PTHR15706:SF10">
    <property type="entry name" value="NADPH OXIDASE ORGANIZER 1"/>
    <property type="match status" value="1"/>
</dbReference>
<name>A0A8C5V3X8_MICMU</name>
<dbReference type="GO" id="GO:0043020">
    <property type="term" value="C:NADPH oxidase complex"/>
    <property type="evidence" value="ECO:0007669"/>
    <property type="project" value="Ensembl"/>
</dbReference>
<evidence type="ECO:0000256" key="7">
    <source>
        <dbReference type="ARBA" id="ARBA00059981"/>
    </source>
</evidence>
<evidence type="ECO:0000313" key="14">
    <source>
        <dbReference type="Proteomes" id="UP000694394"/>
    </source>
</evidence>
<dbReference type="SMART" id="SM00326">
    <property type="entry name" value="SH3"/>
    <property type="match status" value="2"/>
</dbReference>
<dbReference type="GO" id="GO:0019899">
    <property type="term" value="F:enzyme binding"/>
    <property type="evidence" value="ECO:0007669"/>
    <property type="project" value="Ensembl"/>
</dbReference>
<gene>
    <name evidence="13" type="primary">NOXO1</name>
</gene>
<evidence type="ECO:0000256" key="6">
    <source>
        <dbReference type="ARBA" id="ARBA00023136"/>
    </source>
</evidence>
<dbReference type="GO" id="GO:0022617">
    <property type="term" value="P:extracellular matrix disassembly"/>
    <property type="evidence" value="ECO:0007669"/>
    <property type="project" value="Ensembl"/>
</dbReference>
<protein>
    <recommendedName>
        <fullName evidence="8">NADPH oxidase organizer 1</fullName>
    </recommendedName>
</protein>
<evidence type="ECO:0000256" key="8">
    <source>
        <dbReference type="ARBA" id="ARBA00073434"/>
    </source>
</evidence>
<reference evidence="13" key="2">
    <citation type="submission" date="2025-08" db="UniProtKB">
        <authorList>
            <consortium name="Ensembl"/>
        </authorList>
    </citation>
    <scope>IDENTIFICATION</scope>
</reference>
<dbReference type="GO" id="GO:0042554">
    <property type="term" value="P:superoxide anion generation"/>
    <property type="evidence" value="ECO:0007669"/>
    <property type="project" value="TreeGrafter"/>
</dbReference>
<feature type="region of interest" description="Disordered" evidence="10">
    <location>
        <begin position="39"/>
        <end position="97"/>
    </location>
</feature>
<evidence type="ECO:0000259" key="12">
    <source>
        <dbReference type="PROSITE" id="PS50195"/>
    </source>
</evidence>
<dbReference type="FunFam" id="3.30.1520.10:FF:000040">
    <property type="entry name" value="NADPH oxidase organizer 1"/>
    <property type="match status" value="1"/>
</dbReference>
<dbReference type="InterPro" id="IPR036028">
    <property type="entry name" value="SH3-like_dom_sf"/>
</dbReference>
<comment type="subcellular location">
    <subcellularLocation>
        <location evidence="1">Cell membrane</location>
        <topology evidence="1">Peripheral membrane protein</topology>
        <orientation evidence="1">Cytoplasmic side</orientation>
    </subcellularLocation>
</comment>
<dbReference type="GeneTree" id="ENSGT00940000158812"/>
<dbReference type="PROSITE" id="PS50195">
    <property type="entry name" value="PX"/>
    <property type="match status" value="1"/>
</dbReference>
<dbReference type="PROSITE" id="PS50002">
    <property type="entry name" value="SH3"/>
    <property type="match status" value="2"/>
</dbReference>
<dbReference type="InterPro" id="IPR001452">
    <property type="entry name" value="SH3_domain"/>
</dbReference>
<dbReference type="InterPro" id="IPR036871">
    <property type="entry name" value="PX_dom_sf"/>
</dbReference>
<sequence length="470" mass="49957">MDSLQPCPSLPATGELLGRACEDWQLILPPSLPWAPKPCAPTPDLGLQGRQGSCKGPRSGRDSSTGTHRFGALAGNSIPASLPGAGEPPGGQRGGALVSRAHPLQRPAACEVAAMAGPRHPVSVRAAALVQIKQLQTFAFSVHWSDGSDTFVRRSWDEFRQLQKTLKETFPVEAGLLRRSDRVLPKLPDAPLLARGGRVGRGLARLRLLETYSRTLLETAERVVQSSALTSFFAPRPLDLEPKLPPGSLVILPAPEEPSSRPAGSLAIHSLETQSLRCLQPFSTQDTRGRSFHVRAQESLDVLLRHPSGWWLVENEDQQTAWFPAPYLEEVALGQGPEGKPSMGSSGPPFCASRAYESSCADELSVPAGARVHVLETSDRGWWLCRYGGHAGLLPAVLLQPEGLGALLHGPGFPGGEDGAGEACGSPDAPQARAPAPTVPARPPLSAIQSRCCTITRRALGQHLGPQGTP</sequence>
<evidence type="ECO:0000256" key="3">
    <source>
        <dbReference type="ARBA" id="ARBA00022475"/>
    </source>
</evidence>
<dbReference type="GO" id="GO:0016176">
    <property type="term" value="F:superoxide-generating NADPH oxidase activator activity"/>
    <property type="evidence" value="ECO:0007669"/>
    <property type="project" value="Ensembl"/>
</dbReference>
<dbReference type="Gene3D" id="2.30.30.40">
    <property type="entry name" value="SH3 Domains"/>
    <property type="match status" value="2"/>
</dbReference>
<evidence type="ECO:0000256" key="9">
    <source>
        <dbReference type="PROSITE-ProRule" id="PRU00192"/>
    </source>
</evidence>
<evidence type="ECO:0000256" key="2">
    <source>
        <dbReference type="ARBA" id="ARBA00022443"/>
    </source>
</evidence>
<reference evidence="13" key="3">
    <citation type="submission" date="2025-09" db="UniProtKB">
        <authorList>
            <consortium name="Ensembl"/>
        </authorList>
    </citation>
    <scope>IDENTIFICATION</scope>
</reference>
<accession>A0A8C5V3X8</accession>
<dbReference type="Ensembl" id="ENSMICT00000012809.3">
    <property type="protein sequence ID" value="ENSMICP00000011669.2"/>
    <property type="gene ID" value="ENSMICG00000012809.3"/>
</dbReference>
<dbReference type="InterPro" id="IPR001683">
    <property type="entry name" value="PX_dom"/>
</dbReference>
<evidence type="ECO:0000256" key="5">
    <source>
        <dbReference type="ARBA" id="ARBA00023121"/>
    </source>
</evidence>
<evidence type="ECO:0000256" key="10">
    <source>
        <dbReference type="SAM" id="MobiDB-lite"/>
    </source>
</evidence>
<dbReference type="FunFam" id="2.30.30.40:FF:000238">
    <property type="entry name" value="NADPH oxidase organizer 1"/>
    <property type="match status" value="1"/>
</dbReference>
<keyword evidence="2 9" id="KW-0728">SH3 domain</keyword>
<proteinExistence type="predicted"/>
<dbReference type="GO" id="GO:0005737">
    <property type="term" value="C:cytoplasm"/>
    <property type="evidence" value="ECO:0007669"/>
    <property type="project" value="TreeGrafter"/>
</dbReference>
<evidence type="ECO:0000256" key="4">
    <source>
        <dbReference type="ARBA" id="ARBA00022737"/>
    </source>
</evidence>
<dbReference type="AlphaFoldDB" id="A0A8C5V3X8"/>
<dbReference type="InterPro" id="IPR051228">
    <property type="entry name" value="NADPH_Oxidase/PX-Domain"/>
</dbReference>
<comment type="function">
    <text evidence="7">Constitutively potentiates the superoxide-generating activity of NOX1 and NOX3 and is required for the biogenesis of otoconia/otolith, which are crystalline structures of the inner ear involved in the perception of gravity. Isoform 3 is more potent than isoform 1 in activating NOX3. Together with NOXA1, may also substitute to NCF1/p47phox and NCF2/p67phox in supporting the phagocyte NOX2/gp91phox superoxide-generating activity.</text>
</comment>
<dbReference type="Pfam" id="PF14604">
    <property type="entry name" value="SH3_9"/>
    <property type="match status" value="1"/>
</dbReference>
<keyword evidence="14" id="KW-1185">Reference proteome</keyword>
<dbReference type="EMBL" id="ABDC03020800">
    <property type="status" value="NOT_ANNOTATED_CDS"/>
    <property type="molecule type" value="Genomic_DNA"/>
</dbReference>
<feature type="domain" description="SH3" evidence="11">
    <location>
        <begin position="271"/>
        <end position="333"/>
    </location>
</feature>
<evidence type="ECO:0000256" key="1">
    <source>
        <dbReference type="ARBA" id="ARBA00004413"/>
    </source>
</evidence>
<dbReference type="SUPFAM" id="SSF64268">
    <property type="entry name" value="PX domain"/>
    <property type="match status" value="1"/>
</dbReference>
<feature type="domain" description="PX" evidence="12">
    <location>
        <begin position="116"/>
        <end position="240"/>
    </location>
</feature>
<dbReference type="InterPro" id="IPR035758">
    <property type="entry name" value="NoxO1_SH3_2"/>
</dbReference>